<keyword evidence="9 10" id="KW-0460">Magnesium</keyword>
<dbReference type="GO" id="GO:0005524">
    <property type="term" value="F:ATP binding"/>
    <property type="evidence" value="ECO:0007669"/>
    <property type="project" value="UniProtKB-KW"/>
</dbReference>
<dbReference type="EC" id="2.7.9.1" evidence="3"/>
<dbReference type="GO" id="GO:0050242">
    <property type="term" value="F:pyruvate, phosphate dikinase activity"/>
    <property type="evidence" value="ECO:0007669"/>
    <property type="project" value="UniProtKB-EC"/>
</dbReference>
<dbReference type="Pfam" id="PF00391">
    <property type="entry name" value="PEP-utilizers"/>
    <property type="match status" value="1"/>
</dbReference>
<evidence type="ECO:0000256" key="5">
    <source>
        <dbReference type="ARBA" id="ARBA00022723"/>
    </source>
</evidence>
<dbReference type="PROSITE" id="PS00370">
    <property type="entry name" value="PEP_ENZYMES_PHOS_SITE"/>
    <property type="match status" value="1"/>
</dbReference>
<dbReference type="SUPFAM" id="SSF52009">
    <property type="entry name" value="Phosphohistidine domain"/>
    <property type="match status" value="1"/>
</dbReference>
<dbReference type="InterPro" id="IPR036637">
    <property type="entry name" value="Phosphohistidine_dom_sf"/>
</dbReference>
<reference evidence="14" key="1">
    <citation type="journal article" date="2022" name="Nat. Microbiol.">
        <title>Unique mobile elements and scalable gene flow at the prokaryote-eukaryote boundary revealed by circularized Asgard archaea genomes.</title>
        <authorList>
            <person name="Wu F."/>
            <person name="Speth D.R."/>
            <person name="Philosof A."/>
            <person name="Cremiere A."/>
            <person name="Narayanan A."/>
            <person name="Barco R.A."/>
            <person name="Connon S.A."/>
            <person name="Amend J.P."/>
            <person name="Antoshechkin I.A."/>
            <person name="Orphan V.J."/>
        </authorList>
    </citation>
    <scope>NUCLEOTIDE SEQUENCE</scope>
    <source>
        <strain evidence="14">PM71</strain>
    </source>
</reference>
<evidence type="ECO:0000259" key="12">
    <source>
        <dbReference type="Pfam" id="PF01326"/>
    </source>
</evidence>
<dbReference type="PROSITE" id="PS00742">
    <property type="entry name" value="PEP_ENZYMES_2"/>
    <property type="match status" value="1"/>
</dbReference>
<protein>
    <recommendedName>
        <fullName evidence="3">pyruvate, phosphate dikinase</fullName>
        <ecNumber evidence="3">2.7.9.1</ecNumber>
    </recommendedName>
</protein>
<name>A0A9Y1FKV4_9ARCH</name>
<dbReference type="SUPFAM" id="SSF56059">
    <property type="entry name" value="Glutathione synthetase ATP-binding domain-like"/>
    <property type="match status" value="1"/>
</dbReference>
<feature type="binding site" evidence="10">
    <location>
        <position position="796"/>
    </location>
    <ligand>
        <name>Mg(2+)</name>
        <dbReference type="ChEBI" id="CHEBI:18420"/>
    </ligand>
</feature>
<organism evidence="14">
    <name type="scientific">Candidatus Heimdallarchaeum aukensis</name>
    <dbReference type="NCBI Taxonomy" id="2876573"/>
    <lineage>
        <taxon>Archaea</taxon>
        <taxon>Promethearchaeati</taxon>
        <taxon>Candidatus Heimdallarchaeota</taxon>
        <taxon>Candidatus Heimdallarchaeia (ex Rinke et al. 2021) (nom. nud.)</taxon>
        <taxon>Candidatus Heimdallarchaeales</taxon>
        <taxon>Candidatus Heimdallarchaeaceae</taxon>
        <taxon>Candidatus Heimdallarchaeum</taxon>
    </lineage>
</organism>
<dbReference type="Gene3D" id="3.50.30.10">
    <property type="entry name" value="Phosphohistidine domain"/>
    <property type="match status" value="1"/>
</dbReference>
<dbReference type="InterPro" id="IPR010121">
    <property type="entry name" value="Pyruvate_phosphate_dikinase"/>
</dbReference>
<dbReference type="Gene3D" id="3.30.470.20">
    <property type="entry name" value="ATP-grasp fold, B domain"/>
    <property type="match status" value="1"/>
</dbReference>
<keyword evidence="6" id="KW-0547">Nucleotide-binding</keyword>
<evidence type="ECO:0000259" key="11">
    <source>
        <dbReference type="Pfam" id="PF00391"/>
    </source>
</evidence>
<evidence type="ECO:0000256" key="7">
    <source>
        <dbReference type="ARBA" id="ARBA00022777"/>
    </source>
</evidence>
<dbReference type="InterPro" id="IPR013815">
    <property type="entry name" value="ATP_grasp_subdomain_1"/>
</dbReference>
<dbReference type="InterPro" id="IPR015813">
    <property type="entry name" value="Pyrv/PenolPyrv_kinase-like_dom"/>
</dbReference>
<dbReference type="Gene3D" id="1.20.80.30">
    <property type="match status" value="1"/>
</dbReference>
<feature type="domain" description="Pyruvate phosphate dikinase AMP/ATP-binding" evidence="12">
    <location>
        <begin position="308"/>
        <end position="358"/>
    </location>
</feature>
<dbReference type="InterPro" id="IPR002192">
    <property type="entry name" value="PPDK_AMP/ATP-bd"/>
</dbReference>
<dbReference type="GO" id="GO:0016301">
    <property type="term" value="F:kinase activity"/>
    <property type="evidence" value="ECO:0007669"/>
    <property type="project" value="UniProtKB-KW"/>
</dbReference>
<proteinExistence type="inferred from homology"/>
<dbReference type="InterPro" id="IPR023151">
    <property type="entry name" value="PEP_util_CS"/>
</dbReference>
<sequence length="903" mass="100200">MSEKYVYRFFSKEKCEGSAEMKSLLGGKGANLAQMTSLGLPVPPGFVISTKACLHFLANNNEYPEGLSEQIEEALTELEQVNGKKLGDNEDPLLVSVRSGAAISMPGMMDTVLNLGLNDVSVEGLAKKTNNPRFAYDAYRRFIYMFADVVMGLSKDYFEKELEKMKEKQGVKFDSELSAESLKELVEINKKVYEEHLGEPFPQDPKEQLDKAIRAVFNSWNNKRAIDYRNYHGISHDLGTAVNVQTMVFGNMGDDSATGVAFTRNPSTGEKQVYGEYLVNAQGEDVVAGIRTPEPISHLKDHMPEVYNQLIELAQLLENRYRDMQDMEFTIQQGKLYLLQTRNGKRTGIAAGKIAYDLVQEGLITKEEAILRISASDVDNCLFPSINWAQINPNAPIKSIKAELKKRQLGKGLPAGAAAACGIAYFTADGAKEAADRGEDTILIRVETTPEDFHGMAASKGILTMKGGLTSHAAIVARQIGKACIVGSERGGITIDLEAKEVRGNGLVVKEGEWITIDGTDGAIYQGKLPTTPAELPEGMQKILEWADEYAKLKVRANADKPDQFRKAIEFGATGIGLCRTEHMFFDHLDIVREMILARSEEERKIAVDKLEPFQEKDFEGLFEAAEGRPVIIRLIDPPLHEFLPSEEELLIEIYEARLAGKTEEDLKEQYNMLEHVRLMKEQNPMLGLRGCRLGITMPIVTEMQSRAIFRAAAKVKKKGIEVMPEVMVPLVGFETEFKHQRKIIDRIAKEIMEKEGVEFKYLVGTMIEVPRAAITAADIAKGEKGAEFFSFGTNDLHQMTLGFSRDDAGPFINKYLSLDIMPADPFVTIDQVGVGRLMQLCVSEGRLTKPDLEIGICGEQGGEPKSIEFCHKIGLNYVSCSPFRVPIARLAAAHSALKDTKK</sequence>
<keyword evidence="4 14" id="KW-0808">Transferase</keyword>
<evidence type="ECO:0000256" key="4">
    <source>
        <dbReference type="ARBA" id="ARBA00022679"/>
    </source>
</evidence>
<dbReference type="NCBIfam" id="TIGR01828">
    <property type="entry name" value="pyru_phos_dikin"/>
    <property type="match status" value="1"/>
</dbReference>
<comment type="similarity">
    <text evidence="2">Belongs to the PEP-utilizing enzyme family.</text>
</comment>
<dbReference type="EMBL" id="CP084166">
    <property type="protein sequence ID" value="UJG39943.1"/>
    <property type="molecule type" value="Genomic_DNA"/>
</dbReference>
<dbReference type="PIRSF" id="PIRSF000853">
    <property type="entry name" value="PPDK"/>
    <property type="match status" value="1"/>
</dbReference>
<evidence type="ECO:0000256" key="3">
    <source>
        <dbReference type="ARBA" id="ARBA00011994"/>
    </source>
</evidence>
<dbReference type="GO" id="GO:0046872">
    <property type="term" value="F:metal ion binding"/>
    <property type="evidence" value="ECO:0007669"/>
    <property type="project" value="UniProtKB-KW"/>
</dbReference>
<dbReference type="AlphaFoldDB" id="A0A9Y1FKV4"/>
<evidence type="ECO:0000256" key="8">
    <source>
        <dbReference type="ARBA" id="ARBA00022840"/>
    </source>
</evidence>
<feature type="domain" description="PEP-utilising enzyme mobile" evidence="11">
    <location>
        <begin position="439"/>
        <end position="522"/>
    </location>
</feature>
<comment type="cofactor">
    <cofactor evidence="1 10">
        <name>Mg(2+)</name>
        <dbReference type="ChEBI" id="CHEBI:18420"/>
    </cofactor>
</comment>
<keyword evidence="5 10" id="KW-0479">Metal-binding</keyword>
<dbReference type="Proteomes" id="UP001201020">
    <property type="component" value="Chromosome"/>
</dbReference>
<evidence type="ECO:0000256" key="2">
    <source>
        <dbReference type="ARBA" id="ARBA00007837"/>
    </source>
</evidence>
<evidence type="ECO:0000259" key="13">
    <source>
        <dbReference type="Pfam" id="PF02896"/>
    </source>
</evidence>
<evidence type="ECO:0000313" key="14">
    <source>
        <dbReference type="EMBL" id="UJG39943.1"/>
    </source>
</evidence>
<keyword evidence="14" id="KW-0670">Pyruvate</keyword>
<dbReference type="Gene3D" id="1.10.189.10">
    <property type="entry name" value="Pyruvate Phosphate Dikinase, domain 2"/>
    <property type="match status" value="1"/>
</dbReference>
<dbReference type="Pfam" id="PF02896">
    <property type="entry name" value="PEP-utilizers_C"/>
    <property type="match status" value="1"/>
</dbReference>
<dbReference type="PANTHER" id="PTHR22931:SF9">
    <property type="entry name" value="PYRUVATE, PHOSPHATE DIKINASE 1, CHLOROPLASTIC"/>
    <property type="match status" value="1"/>
</dbReference>
<dbReference type="NCBIfam" id="NF004531">
    <property type="entry name" value="PRK05878.1"/>
    <property type="match status" value="1"/>
</dbReference>
<gene>
    <name evidence="14" type="primary">ppdK</name>
    <name evidence="14" type="ORF">K9W45_08805</name>
</gene>
<evidence type="ECO:0000256" key="1">
    <source>
        <dbReference type="ARBA" id="ARBA00001946"/>
    </source>
</evidence>
<keyword evidence="7" id="KW-0418">Kinase</keyword>
<feature type="domain" description="Pyruvate phosphate dikinase AMP/ATP-binding" evidence="12">
    <location>
        <begin position="67"/>
        <end position="301"/>
    </location>
</feature>
<dbReference type="InterPro" id="IPR008279">
    <property type="entry name" value="PEP-util_enz_mobile_dom"/>
</dbReference>
<dbReference type="SUPFAM" id="SSF51621">
    <property type="entry name" value="Phosphoenolpyruvate/pyruvate domain"/>
    <property type="match status" value="1"/>
</dbReference>
<dbReference type="PANTHER" id="PTHR22931">
    <property type="entry name" value="PHOSPHOENOLPYRUVATE DIKINASE-RELATED"/>
    <property type="match status" value="1"/>
</dbReference>
<keyword evidence="8" id="KW-0067">ATP-binding</keyword>
<dbReference type="Gene3D" id="3.20.20.60">
    <property type="entry name" value="Phosphoenolpyruvate-binding domains"/>
    <property type="match status" value="1"/>
</dbReference>
<evidence type="ECO:0000256" key="10">
    <source>
        <dbReference type="PIRSR" id="PIRSR000853-3"/>
    </source>
</evidence>
<feature type="binding site" evidence="10">
    <location>
        <position position="769"/>
    </location>
    <ligand>
        <name>Mg(2+)</name>
        <dbReference type="ChEBI" id="CHEBI:18420"/>
    </ligand>
</feature>
<accession>A0A9Y1FKV4</accession>
<dbReference type="InterPro" id="IPR000121">
    <property type="entry name" value="PEP_util_C"/>
</dbReference>
<feature type="domain" description="PEP-utilising enzyme C-terminal" evidence="13">
    <location>
        <begin position="541"/>
        <end position="896"/>
    </location>
</feature>
<evidence type="ECO:0000256" key="6">
    <source>
        <dbReference type="ARBA" id="ARBA00022741"/>
    </source>
</evidence>
<evidence type="ECO:0000256" key="9">
    <source>
        <dbReference type="ARBA" id="ARBA00022842"/>
    </source>
</evidence>
<dbReference type="InterPro" id="IPR040442">
    <property type="entry name" value="Pyrv_kinase-like_dom_sf"/>
</dbReference>
<dbReference type="Pfam" id="PF01326">
    <property type="entry name" value="PPDK_N"/>
    <property type="match status" value="2"/>
</dbReference>
<dbReference type="Gene3D" id="3.30.1490.20">
    <property type="entry name" value="ATP-grasp fold, A domain"/>
    <property type="match status" value="1"/>
</dbReference>
<dbReference type="InterPro" id="IPR018274">
    <property type="entry name" value="PEP_util_AS"/>
</dbReference>